<comment type="caution">
    <text evidence="2">The sequence shown here is derived from an EMBL/GenBank/DDBJ whole genome shotgun (WGS) entry which is preliminary data.</text>
</comment>
<evidence type="ECO:0000313" key="3">
    <source>
        <dbReference type="Proteomes" id="UP001385951"/>
    </source>
</evidence>
<keyword evidence="1" id="KW-1133">Transmembrane helix</keyword>
<proteinExistence type="predicted"/>
<name>A0AAW0GL64_9APHY</name>
<sequence length="115" mass="13004">MIPVCGLSQDVVVLYPSRCTTLCTVLFSVCFWLTYVFLLELVHTYPTFPSTLLLNPAYDANSMLFYSSSIPSSLFFHQWPSIQSTVVFPVGVFSLSFNCRHSQASYPLNTTAKDW</sequence>
<accession>A0AAW0GL64</accession>
<keyword evidence="1" id="KW-0812">Transmembrane</keyword>
<organism evidence="2 3">
    <name type="scientific">Cerrena zonata</name>
    <dbReference type="NCBI Taxonomy" id="2478898"/>
    <lineage>
        <taxon>Eukaryota</taxon>
        <taxon>Fungi</taxon>
        <taxon>Dikarya</taxon>
        <taxon>Basidiomycota</taxon>
        <taxon>Agaricomycotina</taxon>
        <taxon>Agaricomycetes</taxon>
        <taxon>Polyporales</taxon>
        <taxon>Cerrenaceae</taxon>
        <taxon>Cerrena</taxon>
    </lineage>
</organism>
<keyword evidence="3" id="KW-1185">Reference proteome</keyword>
<protein>
    <submittedName>
        <fullName evidence="2">Uncharacterized protein</fullName>
    </submittedName>
</protein>
<dbReference type="AlphaFoldDB" id="A0AAW0GL64"/>
<dbReference type="EMBL" id="JASBNA010000004">
    <property type="protein sequence ID" value="KAK7692672.1"/>
    <property type="molecule type" value="Genomic_DNA"/>
</dbReference>
<keyword evidence="1" id="KW-0472">Membrane</keyword>
<evidence type="ECO:0000313" key="2">
    <source>
        <dbReference type="EMBL" id="KAK7692672.1"/>
    </source>
</evidence>
<evidence type="ECO:0000256" key="1">
    <source>
        <dbReference type="SAM" id="Phobius"/>
    </source>
</evidence>
<dbReference type="Proteomes" id="UP001385951">
    <property type="component" value="Unassembled WGS sequence"/>
</dbReference>
<reference evidence="2 3" key="1">
    <citation type="submission" date="2022-09" db="EMBL/GenBank/DDBJ databases">
        <authorList>
            <person name="Palmer J.M."/>
        </authorList>
    </citation>
    <scope>NUCLEOTIDE SEQUENCE [LARGE SCALE GENOMIC DNA]</scope>
    <source>
        <strain evidence="2 3">DSM 7382</strain>
    </source>
</reference>
<feature type="transmembrane region" description="Helical" evidence="1">
    <location>
        <begin position="15"/>
        <end position="38"/>
    </location>
</feature>
<gene>
    <name evidence="2" type="ORF">QCA50_004305</name>
</gene>